<feature type="transmembrane region" description="Helical" evidence="1">
    <location>
        <begin position="155"/>
        <end position="177"/>
    </location>
</feature>
<feature type="transmembrane region" description="Helical" evidence="1">
    <location>
        <begin position="85"/>
        <end position="108"/>
    </location>
</feature>
<proteinExistence type="predicted"/>
<feature type="transmembrane region" description="Helical" evidence="1">
    <location>
        <begin position="58"/>
        <end position="79"/>
    </location>
</feature>
<keyword evidence="3" id="KW-1185">Reference proteome</keyword>
<comment type="caution">
    <text evidence="2">The sequence shown here is derived from an EMBL/GenBank/DDBJ whole genome shotgun (WGS) entry which is preliminary data.</text>
</comment>
<protein>
    <submittedName>
        <fullName evidence="2">Uncharacterized protein</fullName>
    </submittedName>
</protein>
<evidence type="ECO:0000256" key="1">
    <source>
        <dbReference type="SAM" id="Phobius"/>
    </source>
</evidence>
<keyword evidence="1" id="KW-0472">Membrane</keyword>
<evidence type="ECO:0000313" key="2">
    <source>
        <dbReference type="EMBL" id="MBL4937300.1"/>
    </source>
</evidence>
<keyword evidence="1" id="KW-1133">Transmembrane helix</keyword>
<sequence length="189" mass="21477">MYEAGYNKLFWGMIFIIFDFNLGGINLLPDFIGYFLIYAGLIPLQQQHEFYKKAKAPLIILLSISLVKAISYFTTGYIVNQKENINLFSLLIGSFTSLVTVYLIYILCRSIYLLASSRGEEELKSNAEYRFKYYSITVIALVLYLPFSINLSQDMSMIGAVIILLNIIFTLPIVGLFRKAMNVLGDGKV</sequence>
<dbReference type="RefSeq" id="WP_202750054.1">
    <property type="nucleotide sequence ID" value="NZ_JAESWC010000014.1"/>
</dbReference>
<feature type="transmembrane region" description="Helical" evidence="1">
    <location>
        <begin position="129"/>
        <end position="149"/>
    </location>
</feature>
<evidence type="ECO:0000313" key="3">
    <source>
        <dbReference type="Proteomes" id="UP000632377"/>
    </source>
</evidence>
<feature type="transmembrane region" description="Helical" evidence="1">
    <location>
        <begin position="12"/>
        <end position="37"/>
    </location>
</feature>
<accession>A0ABS1TDC2</accession>
<keyword evidence="1" id="KW-0812">Transmembrane</keyword>
<dbReference type="EMBL" id="JAESWC010000014">
    <property type="protein sequence ID" value="MBL4937300.1"/>
    <property type="molecule type" value="Genomic_DNA"/>
</dbReference>
<reference evidence="2 3" key="1">
    <citation type="submission" date="2021-01" db="EMBL/GenBank/DDBJ databases">
        <title>Genome public.</title>
        <authorList>
            <person name="Liu C."/>
            <person name="Sun Q."/>
        </authorList>
    </citation>
    <scope>NUCLEOTIDE SEQUENCE [LARGE SCALE GENOMIC DNA]</scope>
    <source>
        <strain evidence="2 3">YIM B02515</strain>
    </source>
</reference>
<name>A0ABS1TDC2_9CLOT</name>
<organism evidence="2 3">
    <name type="scientific">Clostridium rhizosphaerae</name>
    <dbReference type="NCBI Taxonomy" id="2803861"/>
    <lineage>
        <taxon>Bacteria</taxon>
        <taxon>Bacillati</taxon>
        <taxon>Bacillota</taxon>
        <taxon>Clostridia</taxon>
        <taxon>Eubacteriales</taxon>
        <taxon>Clostridiaceae</taxon>
        <taxon>Clostridium</taxon>
    </lineage>
</organism>
<dbReference type="Proteomes" id="UP000632377">
    <property type="component" value="Unassembled WGS sequence"/>
</dbReference>
<gene>
    <name evidence="2" type="ORF">JK636_16345</name>
</gene>